<dbReference type="KEGG" id="rfo:REIFOR_02759"/>
<comment type="similarity">
    <text evidence="2">Belongs to the bacterial solute-binding protein 2 family.</text>
</comment>
<evidence type="ECO:0000256" key="3">
    <source>
        <dbReference type="ARBA" id="ARBA00022729"/>
    </source>
</evidence>
<dbReference type="OrthoDB" id="9804917at2"/>
<dbReference type="Proteomes" id="UP000229757">
    <property type="component" value="Chromosome"/>
</dbReference>
<dbReference type="EMBL" id="CP011797">
    <property type="protein sequence ID" value="ATX77881.1"/>
    <property type="molecule type" value="Genomic_DNA"/>
</dbReference>
<name>A0A2K8KVX7_9GAMM</name>
<dbReference type="PROSITE" id="PS51318">
    <property type="entry name" value="TAT"/>
    <property type="match status" value="1"/>
</dbReference>
<gene>
    <name evidence="6" type="ORF">REIFOR_02759</name>
</gene>
<proteinExistence type="inferred from homology"/>
<dbReference type="GO" id="GO:0055085">
    <property type="term" value="P:transmembrane transport"/>
    <property type="evidence" value="ECO:0007669"/>
    <property type="project" value="UniProtKB-ARBA"/>
</dbReference>
<dbReference type="SUPFAM" id="SSF53822">
    <property type="entry name" value="Periplasmic binding protein-like I"/>
    <property type="match status" value="1"/>
</dbReference>
<feature type="chain" id="PRO_5014758945" evidence="4">
    <location>
        <begin position="29"/>
        <end position="375"/>
    </location>
</feature>
<keyword evidence="7" id="KW-1185">Reference proteome</keyword>
<dbReference type="InterPro" id="IPR025997">
    <property type="entry name" value="SBP_2_dom"/>
</dbReference>
<dbReference type="PANTHER" id="PTHR46847">
    <property type="entry name" value="D-ALLOSE-BINDING PERIPLASMIC PROTEIN-RELATED"/>
    <property type="match status" value="1"/>
</dbReference>
<sequence length="375" mass="38878">MIARRNILGSAAAAAALALTLSAAPAVADPSAALAALQETVLSKGPSGEEPSPATDLKLSAAEIDQIKAMNATAAIVMHYAGNDWSRAQIEGLKFQFGELGIEVIAVTDAGFKPEKQVADIETIMARKPDIIVSVPTDPSATAAAYMAAAAAGVKIVFMENTPPGMTAGVDYVSVVSADNYGNGVAAAHLMAAALGEDGGQIGLVFHAADFFVTRQRYDAFKTTITEDYPNIEIVAEQGIGGPDFSGDGEKAASAMLISHYDLDGIWAVWDVPAEGVISAARVAGRDDLVITTIDLGENVAINMAQGGFIKGLGAQRPFDQGIAEAMLAGYGLLGKEAPAFVALPALPVNKDNLLEAWETVYRAAPTQNILDSMD</sequence>
<dbReference type="RefSeq" id="WP_100258104.1">
    <property type="nucleotide sequence ID" value="NZ_CP011797.1"/>
</dbReference>
<dbReference type="PANTHER" id="PTHR46847:SF1">
    <property type="entry name" value="D-ALLOSE-BINDING PERIPLASMIC PROTEIN-RELATED"/>
    <property type="match status" value="1"/>
</dbReference>
<dbReference type="InterPro" id="IPR028082">
    <property type="entry name" value="Peripla_BP_I"/>
</dbReference>
<evidence type="ECO:0000313" key="6">
    <source>
        <dbReference type="EMBL" id="ATX77881.1"/>
    </source>
</evidence>
<evidence type="ECO:0000256" key="1">
    <source>
        <dbReference type="ARBA" id="ARBA00004196"/>
    </source>
</evidence>
<dbReference type="CDD" id="cd06316">
    <property type="entry name" value="PBP1_ABC_sugar_binding-like"/>
    <property type="match status" value="1"/>
</dbReference>
<reference evidence="6 7" key="1">
    <citation type="journal article" date="2017" name="Environ. Microbiol.">
        <title>Genomic and physiological analyses of 'Reinekea forsetii' reveal a versatile opportunistic lifestyle during spring algae blooms.</title>
        <authorList>
            <person name="Avci B."/>
            <person name="Hahnke R.L."/>
            <person name="Chafee M."/>
            <person name="Fischer T."/>
            <person name="Gruber-Vodicka H."/>
            <person name="Tegetmeyer H.E."/>
            <person name="Harder J."/>
            <person name="Fuchs B.M."/>
            <person name="Amann R.I."/>
            <person name="Teeling H."/>
        </authorList>
    </citation>
    <scope>NUCLEOTIDE SEQUENCE [LARGE SCALE GENOMIC DNA]</scope>
    <source>
        <strain evidence="6 7">Hel1_31_D35</strain>
    </source>
</reference>
<dbReference type="GO" id="GO:0030246">
    <property type="term" value="F:carbohydrate binding"/>
    <property type="evidence" value="ECO:0007669"/>
    <property type="project" value="UniProtKB-ARBA"/>
</dbReference>
<evidence type="ECO:0000313" key="7">
    <source>
        <dbReference type="Proteomes" id="UP000229757"/>
    </source>
</evidence>
<protein>
    <submittedName>
        <fullName evidence="6">Inositol transport system sugar-binding protein</fullName>
    </submittedName>
</protein>
<evidence type="ECO:0000259" key="5">
    <source>
        <dbReference type="Pfam" id="PF13407"/>
    </source>
</evidence>
<dbReference type="InterPro" id="IPR006311">
    <property type="entry name" value="TAT_signal"/>
</dbReference>
<evidence type="ECO:0000256" key="2">
    <source>
        <dbReference type="ARBA" id="ARBA00007639"/>
    </source>
</evidence>
<comment type="subcellular location">
    <subcellularLocation>
        <location evidence="1">Cell envelope</location>
    </subcellularLocation>
</comment>
<dbReference type="GO" id="GO:0030313">
    <property type="term" value="C:cell envelope"/>
    <property type="evidence" value="ECO:0007669"/>
    <property type="project" value="UniProtKB-SubCell"/>
</dbReference>
<accession>A0A2K8KVX7</accession>
<dbReference type="AlphaFoldDB" id="A0A2K8KVX7"/>
<dbReference type="Pfam" id="PF13407">
    <property type="entry name" value="Peripla_BP_4"/>
    <property type="match status" value="1"/>
</dbReference>
<feature type="signal peptide" evidence="4">
    <location>
        <begin position="1"/>
        <end position="28"/>
    </location>
</feature>
<keyword evidence="3 4" id="KW-0732">Signal</keyword>
<feature type="domain" description="Periplasmic binding protein" evidence="5">
    <location>
        <begin position="75"/>
        <end position="331"/>
    </location>
</feature>
<evidence type="ECO:0000256" key="4">
    <source>
        <dbReference type="SAM" id="SignalP"/>
    </source>
</evidence>
<dbReference type="Gene3D" id="3.40.50.2300">
    <property type="match status" value="2"/>
</dbReference>
<organism evidence="6 7">
    <name type="scientific">Reinekea forsetii</name>
    <dbReference type="NCBI Taxonomy" id="1336806"/>
    <lineage>
        <taxon>Bacteria</taxon>
        <taxon>Pseudomonadati</taxon>
        <taxon>Pseudomonadota</taxon>
        <taxon>Gammaproteobacteria</taxon>
        <taxon>Oceanospirillales</taxon>
        <taxon>Saccharospirillaceae</taxon>
        <taxon>Reinekea</taxon>
    </lineage>
</organism>